<accession>A0A2S9T557</accession>
<dbReference type="Pfam" id="PF03795">
    <property type="entry name" value="YCII"/>
    <property type="match status" value="1"/>
</dbReference>
<gene>
    <name evidence="3" type="ORF">CJ673_08310</name>
</gene>
<dbReference type="SUPFAM" id="SSF54909">
    <property type="entry name" value="Dimeric alpha+beta barrel"/>
    <property type="match status" value="1"/>
</dbReference>
<evidence type="ECO:0000256" key="1">
    <source>
        <dbReference type="ARBA" id="ARBA00007689"/>
    </source>
</evidence>
<sequence length="95" mass="11115">MQFLIIAYDYDDAFERRMEVREQHVINTKKMMESGNIVSAGALIEDDKMVGSSLFVDFATDEELDLWLEDEPYVTNRVWNMDEIQIVPVKLLPKN</sequence>
<dbReference type="AlphaFoldDB" id="A0A2S9T557"/>
<protein>
    <recommendedName>
        <fullName evidence="2">YCII-related domain-containing protein</fullName>
    </recommendedName>
</protein>
<reference evidence="3 4" key="1">
    <citation type="submission" date="2017-09" db="EMBL/GenBank/DDBJ databases">
        <title>Reassesment of A. cryaerophilus.</title>
        <authorList>
            <person name="Perez-Cataluna A."/>
            <person name="Collado L."/>
            <person name="Salgado O."/>
            <person name="Lefinanco V."/>
            <person name="Figueras M.J."/>
        </authorList>
    </citation>
    <scope>NUCLEOTIDE SEQUENCE [LARGE SCALE GENOMIC DNA]</scope>
    <source>
        <strain evidence="3 4">LMG 10210</strain>
    </source>
</reference>
<dbReference type="PANTHER" id="PTHR33606:SF3">
    <property type="entry name" value="PROTEIN YCII"/>
    <property type="match status" value="1"/>
</dbReference>
<dbReference type="InterPro" id="IPR051807">
    <property type="entry name" value="Sec-metab_biosynth-assoc"/>
</dbReference>
<dbReference type="PANTHER" id="PTHR33606">
    <property type="entry name" value="PROTEIN YCII"/>
    <property type="match status" value="1"/>
</dbReference>
<name>A0A2S9T557_9BACT</name>
<dbReference type="Gene3D" id="3.30.70.1060">
    <property type="entry name" value="Dimeric alpha+beta barrel"/>
    <property type="match status" value="1"/>
</dbReference>
<dbReference type="RefSeq" id="WP_105915736.1">
    <property type="nucleotide sequence ID" value="NZ_JAMXEK010000005.1"/>
</dbReference>
<dbReference type="EMBL" id="NXGE01000005">
    <property type="protein sequence ID" value="PRM93960.1"/>
    <property type="molecule type" value="Genomic_DNA"/>
</dbReference>
<evidence type="ECO:0000313" key="4">
    <source>
        <dbReference type="Proteomes" id="UP000238281"/>
    </source>
</evidence>
<organism evidence="3 4">
    <name type="scientific">Aliarcobacter cryaerophilus</name>
    <dbReference type="NCBI Taxonomy" id="28198"/>
    <lineage>
        <taxon>Bacteria</taxon>
        <taxon>Pseudomonadati</taxon>
        <taxon>Campylobacterota</taxon>
        <taxon>Epsilonproteobacteria</taxon>
        <taxon>Campylobacterales</taxon>
        <taxon>Arcobacteraceae</taxon>
        <taxon>Aliarcobacter</taxon>
    </lineage>
</organism>
<evidence type="ECO:0000313" key="3">
    <source>
        <dbReference type="EMBL" id="PRM93960.1"/>
    </source>
</evidence>
<feature type="domain" description="YCII-related" evidence="2">
    <location>
        <begin position="1"/>
        <end position="80"/>
    </location>
</feature>
<dbReference type="Proteomes" id="UP000238281">
    <property type="component" value="Unassembled WGS sequence"/>
</dbReference>
<dbReference type="InterPro" id="IPR005545">
    <property type="entry name" value="YCII"/>
</dbReference>
<dbReference type="InterPro" id="IPR011008">
    <property type="entry name" value="Dimeric_a/b-barrel"/>
</dbReference>
<comment type="caution">
    <text evidence="3">The sequence shown here is derived from an EMBL/GenBank/DDBJ whole genome shotgun (WGS) entry which is preliminary data.</text>
</comment>
<proteinExistence type="inferred from homology"/>
<dbReference type="STRING" id="28198.GCA_001572855_01126"/>
<evidence type="ECO:0000259" key="2">
    <source>
        <dbReference type="Pfam" id="PF03795"/>
    </source>
</evidence>
<comment type="similarity">
    <text evidence="1">Belongs to the YciI family.</text>
</comment>